<evidence type="ECO:0000313" key="3">
    <source>
        <dbReference type="EMBL" id="CUO99033.1"/>
    </source>
</evidence>
<feature type="coiled-coil region" evidence="1">
    <location>
        <begin position="56"/>
        <end position="116"/>
    </location>
</feature>
<evidence type="ECO:0000256" key="2">
    <source>
        <dbReference type="SAM" id="MobiDB-lite"/>
    </source>
</evidence>
<reference evidence="3 4" key="1">
    <citation type="submission" date="2015-09" db="EMBL/GenBank/DDBJ databases">
        <authorList>
            <consortium name="Pathogen Informatics"/>
        </authorList>
    </citation>
    <scope>NUCLEOTIDE SEQUENCE [LARGE SCALE GENOMIC DNA]</scope>
    <source>
        <strain evidence="3 4">2789STDY5834914</strain>
    </source>
</reference>
<evidence type="ECO:0000313" key="4">
    <source>
        <dbReference type="Proteomes" id="UP000095485"/>
    </source>
</evidence>
<dbReference type="EMBL" id="CZAY01000001">
    <property type="protein sequence ID" value="CUO99033.1"/>
    <property type="molecule type" value="Genomic_DNA"/>
</dbReference>
<organism evidence="3 4">
    <name type="scientific">Dorea longicatena</name>
    <dbReference type="NCBI Taxonomy" id="88431"/>
    <lineage>
        <taxon>Bacteria</taxon>
        <taxon>Bacillati</taxon>
        <taxon>Bacillota</taxon>
        <taxon>Clostridia</taxon>
        <taxon>Lachnospirales</taxon>
        <taxon>Lachnospiraceae</taxon>
        <taxon>Dorea</taxon>
    </lineage>
</organism>
<dbReference type="AlphaFoldDB" id="A0A174JH84"/>
<dbReference type="Pfam" id="PF07083">
    <property type="entry name" value="DUF1351"/>
    <property type="match status" value="1"/>
</dbReference>
<accession>A0A174JH84</accession>
<evidence type="ECO:0000256" key="1">
    <source>
        <dbReference type="SAM" id="Coils"/>
    </source>
</evidence>
<dbReference type="InterPro" id="IPR009785">
    <property type="entry name" value="Prophage_Lj928_Orf309"/>
</dbReference>
<dbReference type="RefSeq" id="WP_055281150.1">
    <property type="nucleotide sequence ID" value="NZ_CZAY01000001.1"/>
</dbReference>
<name>A0A174JH84_9FIRM</name>
<dbReference type="OrthoDB" id="2062321at2"/>
<dbReference type="GeneID" id="96227480"/>
<protein>
    <submittedName>
        <fullName evidence="3">Protein of uncharacterized function (DUF1351)</fullName>
    </submittedName>
</protein>
<keyword evidence="1" id="KW-0175">Coiled coil</keyword>
<feature type="region of interest" description="Disordered" evidence="2">
    <location>
        <begin position="210"/>
        <end position="251"/>
    </location>
</feature>
<dbReference type="Proteomes" id="UP000095485">
    <property type="component" value="Unassembled WGS sequence"/>
</dbReference>
<proteinExistence type="predicted"/>
<sequence length="292" mass="34039">MLELKIFSPQENGFVPEIKWNNEELKVAIAEKMKEYNGLVFTEETISEGKKDRANLNKLRGAIDDERKRVKKLCMEPCNRFEKEVKEVLALVDEQINAIDVQIKEVEQIKREEKRKAVQELFESIGFQKFVTLEMIWDEKWLNASVALSKVENQMKETMYRIGEEVGTISRLPEFSFEAMEVYKKTLDLTQAIKKGQELADIQKRKEEALARQKAEEERRKAEEAAAGKESENPEEAADTHDAPKKAEENDYTRVVSEPVMRIDFRVWGTKEQILALRDYMKQNNLKFGKVE</sequence>
<gene>
    <name evidence="3" type="ORF">ERS852526_00168</name>
</gene>